<keyword evidence="2" id="KW-0813">Transport</keyword>
<keyword evidence="4" id="KW-0997">Cell inner membrane</keyword>
<dbReference type="Pfam" id="PF03222">
    <property type="entry name" value="Trp_Tyr_perm"/>
    <property type="match status" value="1"/>
</dbReference>
<feature type="transmembrane region" description="Helical" evidence="8">
    <location>
        <begin position="126"/>
        <end position="144"/>
    </location>
</feature>
<dbReference type="GO" id="GO:0015179">
    <property type="term" value="F:L-amino acid transmembrane transporter activity"/>
    <property type="evidence" value="ECO:0007669"/>
    <property type="project" value="TreeGrafter"/>
</dbReference>
<organism evidence="9 10">
    <name type="scientific">Candidatus Wildermuthbacteria bacterium RIFCSPHIGHO2_02_FULL_47_17</name>
    <dbReference type="NCBI Taxonomy" id="1802452"/>
    <lineage>
        <taxon>Bacteria</taxon>
        <taxon>Candidatus Wildermuthiibacteriota</taxon>
    </lineage>
</organism>
<protein>
    <recommendedName>
        <fullName evidence="11">Amino acid transporter transmembrane domain-containing protein</fullName>
    </recommendedName>
</protein>
<sequence length="389" mass="42803">MLKKIWQKNQKYLFAFAIIVGTTVGAGIFAIPYVIFRAGIIPGLFYFILLGGAVLLLHILFGEVVLRTDGHHRLIGYAQIYLGSRWKILATFSNVIGIVGALLVYIIIGGEFMRNIFLPLRDIPSFYWALFFWFILSTFIFRGIKLIAPMEVAMNAVFIIIIFLIFIIAIPKFNIQSAPLFDAANVFLPYGVLLFAFAGWLAIPEAAAILKTREERAKLKEVIIWSALTATLLYFVFTAAVIGASGAGISKDALTGLLPALGGKIVVLGSVFGAAAVAASFLVLGNYLKNALHYDYRIPRIMSALLVCGIPLILFLAGFREFIKIIGVVGAFIGAIEGMIIIFLFRKAKTFNLRQPEYALRIPPALLYFLAAIFLLGAVLEGVYFKVGL</sequence>
<proteinExistence type="predicted"/>
<keyword evidence="7 8" id="KW-0472">Membrane</keyword>
<evidence type="ECO:0008006" key="11">
    <source>
        <dbReference type="Google" id="ProtNLM"/>
    </source>
</evidence>
<evidence type="ECO:0000256" key="6">
    <source>
        <dbReference type="ARBA" id="ARBA00022989"/>
    </source>
</evidence>
<evidence type="ECO:0000256" key="1">
    <source>
        <dbReference type="ARBA" id="ARBA00004429"/>
    </source>
</evidence>
<feature type="transmembrane region" description="Helical" evidence="8">
    <location>
        <begin position="41"/>
        <end position="66"/>
    </location>
</feature>
<comment type="subcellular location">
    <subcellularLocation>
        <location evidence="1">Cell inner membrane</location>
        <topology evidence="1">Multi-pass membrane protein</topology>
    </subcellularLocation>
</comment>
<name>A0A1G2R4B6_9BACT</name>
<feature type="transmembrane region" description="Helical" evidence="8">
    <location>
        <begin position="366"/>
        <end position="385"/>
    </location>
</feature>
<feature type="transmembrane region" description="Helical" evidence="8">
    <location>
        <begin position="156"/>
        <end position="175"/>
    </location>
</feature>
<dbReference type="Gene3D" id="1.20.1740.10">
    <property type="entry name" value="Amino acid/polyamine transporter I"/>
    <property type="match status" value="1"/>
</dbReference>
<dbReference type="GO" id="GO:0005886">
    <property type="term" value="C:plasma membrane"/>
    <property type="evidence" value="ECO:0007669"/>
    <property type="project" value="UniProtKB-SubCell"/>
</dbReference>
<dbReference type="Proteomes" id="UP000179258">
    <property type="component" value="Unassembled WGS sequence"/>
</dbReference>
<gene>
    <name evidence="9" type="ORF">A3D59_04710</name>
</gene>
<evidence type="ECO:0000256" key="3">
    <source>
        <dbReference type="ARBA" id="ARBA00022475"/>
    </source>
</evidence>
<keyword evidence="5 8" id="KW-0812">Transmembrane</keyword>
<feature type="transmembrane region" description="Helical" evidence="8">
    <location>
        <begin position="265"/>
        <end position="288"/>
    </location>
</feature>
<feature type="transmembrane region" description="Helical" evidence="8">
    <location>
        <begin position="12"/>
        <end position="35"/>
    </location>
</feature>
<evidence type="ECO:0000256" key="8">
    <source>
        <dbReference type="SAM" id="Phobius"/>
    </source>
</evidence>
<comment type="caution">
    <text evidence="9">The sequence shown here is derived from an EMBL/GenBank/DDBJ whole genome shotgun (WGS) entry which is preliminary data.</text>
</comment>
<evidence type="ECO:0000256" key="2">
    <source>
        <dbReference type="ARBA" id="ARBA00022448"/>
    </source>
</evidence>
<feature type="transmembrane region" description="Helical" evidence="8">
    <location>
        <begin position="86"/>
        <end position="106"/>
    </location>
</feature>
<keyword evidence="3" id="KW-1003">Cell membrane</keyword>
<evidence type="ECO:0000256" key="7">
    <source>
        <dbReference type="ARBA" id="ARBA00023136"/>
    </source>
</evidence>
<feature type="transmembrane region" description="Helical" evidence="8">
    <location>
        <begin position="325"/>
        <end position="345"/>
    </location>
</feature>
<dbReference type="AlphaFoldDB" id="A0A1G2R4B6"/>
<feature type="transmembrane region" description="Helical" evidence="8">
    <location>
        <begin position="222"/>
        <end position="245"/>
    </location>
</feature>
<evidence type="ECO:0000256" key="5">
    <source>
        <dbReference type="ARBA" id="ARBA00022692"/>
    </source>
</evidence>
<accession>A0A1G2R4B6</accession>
<reference evidence="9 10" key="1">
    <citation type="journal article" date="2016" name="Nat. Commun.">
        <title>Thousands of microbial genomes shed light on interconnected biogeochemical processes in an aquifer system.</title>
        <authorList>
            <person name="Anantharaman K."/>
            <person name="Brown C.T."/>
            <person name="Hug L.A."/>
            <person name="Sharon I."/>
            <person name="Castelle C.J."/>
            <person name="Probst A.J."/>
            <person name="Thomas B.C."/>
            <person name="Singh A."/>
            <person name="Wilkins M.J."/>
            <person name="Karaoz U."/>
            <person name="Brodie E.L."/>
            <person name="Williams K.H."/>
            <person name="Hubbard S.S."/>
            <person name="Banfield J.F."/>
        </authorList>
    </citation>
    <scope>NUCLEOTIDE SEQUENCE [LARGE SCALE GENOMIC DNA]</scope>
</reference>
<feature type="transmembrane region" description="Helical" evidence="8">
    <location>
        <begin position="187"/>
        <end position="210"/>
    </location>
</feature>
<dbReference type="PANTHER" id="PTHR22950">
    <property type="entry name" value="AMINO ACID TRANSPORTER"/>
    <property type="match status" value="1"/>
</dbReference>
<evidence type="ECO:0000313" key="10">
    <source>
        <dbReference type="Proteomes" id="UP000179258"/>
    </source>
</evidence>
<dbReference type="PRINTS" id="PR00173">
    <property type="entry name" value="EDTRNSPORT"/>
</dbReference>
<evidence type="ECO:0000313" key="9">
    <source>
        <dbReference type="EMBL" id="OHA67705.1"/>
    </source>
</evidence>
<dbReference type="InterPro" id="IPR018227">
    <property type="entry name" value="Amino_acid_transport_2"/>
</dbReference>
<evidence type="ECO:0000256" key="4">
    <source>
        <dbReference type="ARBA" id="ARBA00022519"/>
    </source>
</evidence>
<feature type="transmembrane region" description="Helical" evidence="8">
    <location>
        <begin position="300"/>
        <end position="319"/>
    </location>
</feature>
<keyword evidence="6 8" id="KW-1133">Transmembrane helix</keyword>
<dbReference type="EMBL" id="MHTX01000035">
    <property type="protein sequence ID" value="OHA67705.1"/>
    <property type="molecule type" value="Genomic_DNA"/>
</dbReference>